<accession>A0ABT8V4I6</accession>
<evidence type="ECO:0000313" key="2">
    <source>
        <dbReference type="Proteomes" id="UP001168883"/>
    </source>
</evidence>
<name>A0ABT8V4I6_9BACL</name>
<gene>
    <name evidence="1" type="ORF">Q3C12_01525</name>
</gene>
<proteinExistence type="predicted"/>
<comment type="caution">
    <text evidence="1">The sequence shown here is derived from an EMBL/GenBank/DDBJ whole genome shotgun (WGS) entry which is preliminary data.</text>
</comment>
<dbReference type="Proteomes" id="UP001168883">
    <property type="component" value="Unassembled WGS sequence"/>
</dbReference>
<dbReference type="RefSeq" id="WP_127489563.1">
    <property type="nucleotide sequence ID" value="NZ_JAUMKJ010000001.1"/>
</dbReference>
<evidence type="ECO:0000313" key="1">
    <source>
        <dbReference type="EMBL" id="MDO3675663.1"/>
    </source>
</evidence>
<reference evidence="1" key="1">
    <citation type="submission" date="2023-07" db="EMBL/GenBank/DDBJ databases">
        <authorList>
            <person name="Aktuganov G."/>
            <person name="Boyko T."/>
            <person name="Delegan Y."/>
            <person name="Galimzianova N."/>
            <person name="Gilvanova E."/>
            <person name="Korobov V."/>
            <person name="Kuzmina L."/>
            <person name="Melentiev A."/>
            <person name="Milman P."/>
            <person name="Ryabova A."/>
            <person name="Stupak E."/>
            <person name="Yasakov T."/>
            <person name="Zharikova N."/>
            <person name="Zhurenko E."/>
        </authorList>
    </citation>
    <scope>NUCLEOTIDE SEQUENCE</scope>
    <source>
        <strain evidence="1">IB-739</strain>
    </source>
</reference>
<protein>
    <submittedName>
        <fullName evidence="1">Uncharacterized protein</fullName>
    </submittedName>
</protein>
<keyword evidence="2" id="KW-1185">Reference proteome</keyword>
<dbReference type="EMBL" id="JAUMKJ010000001">
    <property type="protein sequence ID" value="MDO3675663.1"/>
    <property type="molecule type" value="Genomic_DNA"/>
</dbReference>
<organism evidence="1 2">
    <name type="scientific">Paenibacillus ehimensis</name>
    <dbReference type="NCBI Taxonomy" id="79264"/>
    <lineage>
        <taxon>Bacteria</taxon>
        <taxon>Bacillati</taxon>
        <taxon>Bacillota</taxon>
        <taxon>Bacilli</taxon>
        <taxon>Bacillales</taxon>
        <taxon>Paenibacillaceae</taxon>
        <taxon>Paenibacillus</taxon>
    </lineage>
</organism>
<sequence>MSILLRVERESSDQPIELGNGQITGYSYINTSPVDFFAKAYNAVHSIQIRGEIPLRLLPPVEQDADNSNTLYAWALTEYRPDNDYYRSVTVKIIRHEKIIRELVFTHAYVHGYNEQVNGWKGTLEFELILRQKRDQLDSIRCSSGESTIQNLTNKKDKRVSLLAYSGNTPFDNSSQYQSMNVLKEAVLGTLNNTKDWVTEKADQARGINSTLSGMDSGYKMLIGDDINTLLDPNLAPKEKAQELVGIPVFGILNGLGKGVGKAANDLGKIRTQRVADITGGTVTEGPTVKTSLGVTDVDVTGPNGEIIEVGGPAKANDLGKFKTQLLKMQEVANSRGVPAQVYLEEGTPQAAIDIAKKTLGENNVFTFKLD</sequence>